<dbReference type="InterPro" id="IPR054825">
    <property type="entry name" value="P68-like"/>
</dbReference>
<keyword evidence="2" id="KW-0732">Signal</keyword>
<dbReference type="PROSITE" id="PS51257">
    <property type="entry name" value="PROKAR_LIPOPROTEIN"/>
    <property type="match status" value="1"/>
</dbReference>
<protein>
    <recommendedName>
        <fullName evidence="5">Mycoplasma lipoprotein C-terminal domain-containing protein</fullName>
    </recommendedName>
</protein>
<organism evidence="3 4">
    <name type="scientific">Mycoplasmopsis agalactiae (strain NCTC 10123 / CIP 59.7 / PG2)</name>
    <name type="common">Mycoplasma agalactiae</name>
    <dbReference type="NCBI Taxonomy" id="347257"/>
    <lineage>
        <taxon>Bacteria</taxon>
        <taxon>Bacillati</taxon>
        <taxon>Mycoplasmatota</taxon>
        <taxon>Mycoplasmoidales</taxon>
        <taxon>Metamycoplasmataceae</taxon>
        <taxon>Mycoplasmopsis</taxon>
    </lineage>
</organism>
<gene>
    <name evidence="3" type="ordered locus">MAG2220</name>
</gene>
<feature type="signal peptide" evidence="2">
    <location>
        <begin position="1"/>
        <end position="20"/>
    </location>
</feature>
<evidence type="ECO:0000313" key="4">
    <source>
        <dbReference type="Proteomes" id="UP000007065"/>
    </source>
</evidence>
<feature type="coiled-coil region" evidence="1">
    <location>
        <begin position="504"/>
        <end position="538"/>
    </location>
</feature>
<evidence type="ECO:0000256" key="2">
    <source>
        <dbReference type="SAM" id="SignalP"/>
    </source>
</evidence>
<sequence>MKAKKLLWGIAPLAALAPLAAVSCGDKNENNGKSIIFQIAHSKDWPLAGALTPFVDYYNKTFSKDKDFIPVKMSYKEDHNIKSEFGLVKKAKENIESGNLKEVPNIILGSQSGAFLVNQYKRLMDLSDVGVKKEIFNQSIAELHTILSGQTDKNKVYNIPFDNADTDALAFNLDVLNFMLELIEKGKGTIDWNADIPKRAKDAAVKGVGNDLPENSIWRALKLAKDDSFKDFKVDENTFKSMDKIRELAVKFQEGTKLDEGKVNADTITGEVLSIDYHKQSFFKEFNSRIGKDDVIWKLVLTGDPKKPTRVEYNLPNNESYVSHFKDLYKTYTESVKRHEKKVGANNKVFSSIKYVNHSNEWGSWNVREFKSAISILASVGTNQRMISKISKKLFSKTKDGKPIPGFEKNNAKFEDVYLLPQLTLMSEGKDRIFAEGGSSILAVDTSENHDTSNAVNKATKKFLAWLYTGKNQYYGHEEENWKTFAKLSGYIIPLSGVINDNNEKIMKDEIKKLLKEVREVEKKANATEKEKTEAEDKFFILNNLRSALVSLQSILNLEKNKTTVLTKPSVTDNATSQFAGALDSALYLSSAHDGQEIKKADELLDQFKVYINQEQK</sequence>
<proteinExistence type="predicted"/>
<dbReference type="HOGENOM" id="CLU_030256_0_0_14"/>
<dbReference type="NCBIfam" id="NF045826">
    <property type="entry name" value="lipo_P68"/>
    <property type="match status" value="1"/>
</dbReference>
<evidence type="ECO:0008006" key="5">
    <source>
        <dbReference type="Google" id="ProtNLM"/>
    </source>
</evidence>
<evidence type="ECO:0000313" key="3">
    <source>
        <dbReference type="EMBL" id="CAL58920.1"/>
    </source>
</evidence>
<dbReference type="GeneID" id="93357984"/>
<keyword evidence="4" id="KW-1185">Reference proteome</keyword>
<dbReference type="AlphaFoldDB" id="A5IY11"/>
<reference evidence="4" key="1">
    <citation type="journal article" date="2007" name="PLoS Genet.">
        <title>Being pathogenic, plastic, and sexual while living with a nearly minimal bacterial genome.</title>
        <authorList>
            <person name="Sirand-Pugnet P."/>
            <person name="Lartigue C."/>
            <person name="Marenda M."/>
            <person name="Jacob D."/>
            <person name="Barre A."/>
            <person name="Barbe V."/>
            <person name="Schenowitz C."/>
            <person name="Mangenot S."/>
            <person name="Couloux A."/>
            <person name="Segurens B."/>
            <person name="de Daruvar A."/>
            <person name="Blanchard A."/>
            <person name="Citti C."/>
        </authorList>
    </citation>
    <scope>NUCLEOTIDE SEQUENCE [LARGE SCALE GENOMIC DNA]</scope>
    <source>
        <strain evidence="4">PG2</strain>
    </source>
</reference>
<dbReference type="KEGG" id="maa:MAG2220"/>
<dbReference type="RefSeq" id="WP_011949401.1">
    <property type="nucleotide sequence ID" value="NC_009497.1"/>
</dbReference>
<accession>A5IY11</accession>
<dbReference type="EMBL" id="CU179680">
    <property type="protein sequence ID" value="CAL58920.1"/>
    <property type="molecule type" value="Genomic_DNA"/>
</dbReference>
<name>A5IY11_MYCAP</name>
<dbReference type="Proteomes" id="UP000007065">
    <property type="component" value="Chromosome"/>
</dbReference>
<keyword evidence="1" id="KW-0175">Coiled coil</keyword>
<evidence type="ECO:0000256" key="1">
    <source>
        <dbReference type="SAM" id="Coils"/>
    </source>
</evidence>
<dbReference type="STRING" id="347257.MAG2220"/>
<feature type="chain" id="PRO_5002683238" description="Mycoplasma lipoprotein C-terminal domain-containing protein" evidence="2">
    <location>
        <begin position="21"/>
        <end position="617"/>
    </location>
</feature>